<evidence type="ECO:0000256" key="1">
    <source>
        <dbReference type="ARBA" id="ARBA00004211"/>
    </source>
</evidence>
<evidence type="ECO:0000256" key="9">
    <source>
        <dbReference type="SAM" id="MobiDB-lite"/>
    </source>
</evidence>
<keyword evidence="13" id="KW-1185">Reference proteome</keyword>
<proteinExistence type="inferred from homology"/>
<evidence type="ECO:0000313" key="13">
    <source>
        <dbReference type="Proteomes" id="UP000823046"/>
    </source>
</evidence>
<organism evidence="12 13">
    <name type="scientific">Cardiosporidium cionae</name>
    <dbReference type="NCBI Taxonomy" id="476202"/>
    <lineage>
        <taxon>Eukaryota</taxon>
        <taxon>Sar</taxon>
        <taxon>Alveolata</taxon>
        <taxon>Apicomplexa</taxon>
        <taxon>Aconoidasida</taxon>
        <taxon>Nephromycida</taxon>
        <taxon>Cardiosporidium</taxon>
    </lineage>
</organism>
<dbReference type="InterPro" id="IPR010989">
    <property type="entry name" value="SNARE"/>
</dbReference>
<evidence type="ECO:0000256" key="8">
    <source>
        <dbReference type="ARBA" id="ARBA00023136"/>
    </source>
</evidence>
<evidence type="ECO:0000256" key="3">
    <source>
        <dbReference type="ARBA" id="ARBA00022448"/>
    </source>
</evidence>
<dbReference type="PANTHER" id="PTHR15959">
    <property type="entry name" value="SYNTAXIN-18"/>
    <property type="match status" value="1"/>
</dbReference>
<feature type="region of interest" description="Disordered" evidence="9">
    <location>
        <begin position="221"/>
        <end position="249"/>
    </location>
</feature>
<keyword evidence="4 10" id="KW-0812">Transmembrane</keyword>
<evidence type="ECO:0000256" key="2">
    <source>
        <dbReference type="ARBA" id="ARBA00009063"/>
    </source>
</evidence>
<dbReference type="SUPFAM" id="SSF58038">
    <property type="entry name" value="SNARE fusion complex"/>
    <property type="match status" value="1"/>
</dbReference>
<comment type="similarity">
    <text evidence="2">Belongs to the syntaxin family.</text>
</comment>
<dbReference type="EMBL" id="JADAQX010000210">
    <property type="protein sequence ID" value="KAF8821235.1"/>
    <property type="molecule type" value="Genomic_DNA"/>
</dbReference>
<evidence type="ECO:0000313" key="12">
    <source>
        <dbReference type="EMBL" id="KAF8821235.1"/>
    </source>
</evidence>
<evidence type="ECO:0000256" key="4">
    <source>
        <dbReference type="ARBA" id="ARBA00022692"/>
    </source>
</evidence>
<keyword evidence="7" id="KW-0175">Coiled coil</keyword>
<dbReference type="InterPro" id="IPR000727">
    <property type="entry name" value="T_SNARE_dom"/>
</dbReference>
<feature type="domain" description="T-SNARE coiled-coil homology" evidence="11">
    <location>
        <begin position="262"/>
        <end position="324"/>
    </location>
</feature>
<evidence type="ECO:0000259" key="11">
    <source>
        <dbReference type="PROSITE" id="PS50192"/>
    </source>
</evidence>
<accession>A0ABQ7JBB3</accession>
<feature type="compositionally biased region" description="Polar residues" evidence="9">
    <location>
        <begin position="236"/>
        <end position="249"/>
    </location>
</feature>
<dbReference type="PROSITE" id="PS50192">
    <property type="entry name" value="T_SNARE"/>
    <property type="match status" value="1"/>
</dbReference>
<dbReference type="Proteomes" id="UP000823046">
    <property type="component" value="Unassembled WGS sequence"/>
</dbReference>
<gene>
    <name evidence="12" type="ORF">IE077_002277</name>
</gene>
<evidence type="ECO:0000256" key="10">
    <source>
        <dbReference type="SAM" id="Phobius"/>
    </source>
</evidence>
<feature type="transmembrane region" description="Helical" evidence="10">
    <location>
        <begin position="331"/>
        <end position="352"/>
    </location>
</feature>
<reference evidence="12 13" key="1">
    <citation type="journal article" date="2020" name="bioRxiv">
        <title>Metabolic contributions of an alphaproteobacterial endosymbiont in the apicomplexan Cardiosporidium cionae.</title>
        <authorList>
            <person name="Hunter E.S."/>
            <person name="Paight C.J."/>
            <person name="Lane C.E."/>
        </authorList>
    </citation>
    <scope>NUCLEOTIDE SEQUENCE [LARGE SCALE GENOMIC DNA]</scope>
    <source>
        <strain evidence="12">ESH_2018</strain>
    </source>
</reference>
<dbReference type="PANTHER" id="PTHR15959:SF0">
    <property type="entry name" value="SYNTAXIN-18"/>
    <property type="match status" value="1"/>
</dbReference>
<comment type="subcellular location">
    <subcellularLocation>
        <location evidence="1">Membrane</location>
        <topology evidence="1">Single-pass type IV membrane protein</topology>
    </subcellularLocation>
</comment>
<protein>
    <recommendedName>
        <fullName evidence="11">t-SNARE coiled-coil homology domain-containing protein</fullName>
    </recommendedName>
</protein>
<keyword evidence="3" id="KW-0813">Transport</keyword>
<keyword evidence="8 10" id="KW-0472">Membrane</keyword>
<keyword evidence="5" id="KW-0653">Protein transport</keyword>
<name>A0ABQ7JBB3_9APIC</name>
<dbReference type="Gene3D" id="1.20.5.110">
    <property type="match status" value="1"/>
</dbReference>
<dbReference type="SUPFAM" id="SSF47661">
    <property type="entry name" value="t-snare proteins"/>
    <property type="match status" value="1"/>
</dbReference>
<feature type="region of interest" description="Disordered" evidence="9">
    <location>
        <begin position="89"/>
        <end position="132"/>
    </location>
</feature>
<keyword evidence="6 10" id="KW-1133">Transmembrane helix</keyword>
<evidence type="ECO:0000256" key="5">
    <source>
        <dbReference type="ARBA" id="ARBA00022927"/>
    </source>
</evidence>
<comment type="caution">
    <text evidence="12">The sequence shown here is derived from an EMBL/GenBank/DDBJ whole genome shotgun (WGS) entry which is preliminary data.</text>
</comment>
<evidence type="ECO:0000256" key="7">
    <source>
        <dbReference type="ARBA" id="ARBA00023054"/>
    </source>
</evidence>
<sequence length="358" mass="39830">MELSQMEGFDRTHEFLKFCKIFKPADTDSGGVRTSNEESDSRISGSPFMELATVAALQLAILATTLQYPAISSEPLLHGIVTPPTLAVKSHGATRYSRSDRGKNRAAPSLTHRGARHSQAILDEEDRRARTAASTQLTEECYATLRSLESLIQSPSSFDISEGPSESLVGHRHGVVSSLYGVLQRFTVLQKERETAELQRLHMRKHCFSSSTPLPPLYPSRISNGLPPEEELSEANEATSLPTLRNKTSKPTTLEAESALLLPLYEKDSDRLWETQKKIHEIASLMDTFSLKVSEQSEMCEQISVIAETSVGDISQAKQQLSKALEKTSNYHFYLILFFSVASCILLFLDLIKSSSWY</sequence>
<evidence type="ECO:0000256" key="6">
    <source>
        <dbReference type="ARBA" id="ARBA00022989"/>
    </source>
</evidence>